<evidence type="ECO:0000313" key="5">
    <source>
        <dbReference type="EMBL" id="QJD87419.1"/>
    </source>
</evidence>
<dbReference type="InterPro" id="IPR008969">
    <property type="entry name" value="CarboxyPept-like_regulatory"/>
</dbReference>
<dbReference type="PANTHER" id="PTHR43308:SF5">
    <property type="entry name" value="S-LAYER PROTEIN _ PEPTIDOGLYCAN ENDO-BETA-N-ACETYLGLUCOSAMINIDASE"/>
    <property type="match status" value="1"/>
</dbReference>
<keyword evidence="2" id="KW-0732">Signal</keyword>
<dbReference type="PROSITE" id="PS51272">
    <property type="entry name" value="SLH"/>
    <property type="match status" value="3"/>
</dbReference>
<dbReference type="InterPro" id="IPR011042">
    <property type="entry name" value="6-blade_b-propeller_TolB-like"/>
</dbReference>
<feature type="compositionally biased region" description="Basic and acidic residues" evidence="1">
    <location>
        <begin position="1968"/>
        <end position="1979"/>
    </location>
</feature>
<dbReference type="PROSITE" id="PS51257">
    <property type="entry name" value="PROKAR_LIPOPROTEIN"/>
    <property type="match status" value="1"/>
</dbReference>
<dbReference type="Pfam" id="PF00395">
    <property type="entry name" value="SLH"/>
    <property type="match status" value="3"/>
</dbReference>
<organism evidence="5 6">
    <name type="scientific">Cohnella herbarum</name>
    <dbReference type="NCBI Taxonomy" id="2728023"/>
    <lineage>
        <taxon>Bacteria</taxon>
        <taxon>Bacillati</taxon>
        <taxon>Bacillota</taxon>
        <taxon>Bacilli</taxon>
        <taxon>Bacillales</taxon>
        <taxon>Paenibacillaceae</taxon>
        <taxon>Cohnella</taxon>
    </lineage>
</organism>
<dbReference type="Proteomes" id="UP000502248">
    <property type="component" value="Chromosome"/>
</dbReference>
<evidence type="ECO:0000259" key="4">
    <source>
        <dbReference type="PROSITE" id="PS51272"/>
    </source>
</evidence>
<evidence type="ECO:0000256" key="1">
    <source>
        <dbReference type="SAM" id="MobiDB-lite"/>
    </source>
</evidence>
<dbReference type="InterPro" id="IPR051465">
    <property type="entry name" value="Cell_Envelope_Struct_Comp"/>
</dbReference>
<evidence type="ECO:0000259" key="3">
    <source>
        <dbReference type="PROSITE" id="PS50853"/>
    </source>
</evidence>
<feature type="region of interest" description="Disordered" evidence="1">
    <location>
        <begin position="2393"/>
        <end position="2422"/>
    </location>
</feature>
<dbReference type="CDD" id="cd00063">
    <property type="entry name" value="FN3"/>
    <property type="match status" value="2"/>
</dbReference>
<dbReference type="PROSITE" id="PS50853">
    <property type="entry name" value="FN3"/>
    <property type="match status" value="2"/>
</dbReference>
<evidence type="ECO:0000313" key="6">
    <source>
        <dbReference type="Proteomes" id="UP000502248"/>
    </source>
</evidence>
<feature type="compositionally biased region" description="Polar residues" evidence="1">
    <location>
        <begin position="431"/>
        <end position="447"/>
    </location>
</feature>
<feature type="chain" id="PRO_5039072856" description="Fibronectin type-III domain-containing protein" evidence="2">
    <location>
        <begin position="26"/>
        <end position="2757"/>
    </location>
</feature>
<dbReference type="SUPFAM" id="SSF82171">
    <property type="entry name" value="DPP6 N-terminal domain-like"/>
    <property type="match status" value="1"/>
</dbReference>
<proteinExistence type="predicted"/>
<feature type="region of interest" description="Disordered" evidence="1">
    <location>
        <begin position="201"/>
        <end position="231"/>
    </location>
</feature>
<sequence length="2757" mass="297004">MKKWFSQILTIVLVISCIASPLGTASVGAEANASLEERLLSEVAGMLENGLELPEGPDEPVQESPAEAQVSAEFSAVANVTVPTIDPLPALTNQDVVEVTGTADPNSYVTLYYVRVVNGVPVGQPSVYDSTDATETGGFSFSLELLDGEYQLTVMSEYEGQQSDPSAPVSLEMDRTPPDIYSLDHEVSTTFNSVTISWVPPTVPDPDNPGQQVPDPSYHHYELERNGGSSRTITGLSHTDFGLSPENLYVYTLYAVDAAGNKSDGASIKAATFHQYATQVASGGPSFIDAAISGDGEIVAYRSQTRDIPGVYVYNLSTEEDRFVDKTNGSFRTRGMAISDDGRWVVSQVLKSVDGSSTQKYVLSVYDRVNETLRVIAQYSGGFSGIGISANGKRVVFNSYSGELVAGDTNNAEDVFLADLTDPEVVSISRVSQGTEGVQTTSGSEEPSISGDGRYIAFESTARELLPTGSPEAEESFSRLFLYDTQTNELKPIAIPRLGGQTGEMAIHSPVLSHNGNVIVFNALNGTEEAHDLKLLMRYDRLSESSSIINSLPGDGDIRLEKPYLSADGKYVVTDYYNNVPNMDEAPFLAQRGAIRFEVEAPNRVRSIGNITGSTRDVHVNRDGSRVIYTTADGAEGRGVYVICLDNCEGGEIDPLSSANWSVPDSDKVEEQLKPLSTLTIEAMGKPDQAVEAVIDYKVSQPGNDANQLPKQLTVNLPEAAGGVYRGLFTLPERTVEITGIRVRLASGGFEKTATGLPVNVAGQLQMKVVAANPQLLDRTDIVVTSSGATVATLPYVSGTNSYPIFLAGGKTYKVHMQKRDGTLLSAPQSVSLAYGQKTEASLHPFGIYAMRIEAAVTYNKYVQTGQRIELGLTANADAKVKVTLLYRTASGTARLQTSLVGIGTAFNGAFVVPQDAIELTSIRAVATDAKLELEAEREGLRVPLVIAGSLEVKLGDGEEHGDVKVTVYSESMGVTQSASYRSSQSHIFTGLPPAADYRYIVRDSRGIDLLEGSPQPASVEAGKLRSVTLPIRLADLVVTVKSASGSPVITQVALDAMDGGTPKVSRTNAEGVTTFTDLVHLIGRTIRVTTEGNEIQHGEMKQELVAGKNTMTITLRQRDNVRVFGKVSFQTGRPAADTNVRVSSGGKVYETVTAKDGTYSVLAKEGSATITAWQQATMNSSDPVTLYLTPSEQEAPITMGQERSKVTVNLFTRMGNGDWVGPYELDWREAVHYRITSSNEIVQRGNPTVVKARMGEEVRFCASGAEAGLPSACGVTVIDENMKGQVELRLEDSKALAIADFSLFPEYGSYRLYKIVEGDKRQEMYGGTSRSGLVEIKLPSEGIYELEYKAGSYWASNRFQAALGETIRLGKIVPIANGSYAGREGNQVSADRQTVSQGDQVQVRVAYRNSAQTASTDAKLRLDIPAYSELVAGSVVLNGVAVEPIREEDRFYVPIGTIASRASGAVSYKLRLDGSTPPDLLAIAPAPAMKHAIDGTAVEEPLGSAFIELSSVTLTAPAFTARRDFLVSGSAVPGSAIRIYDREMLAGETIASSAGLWSTKLNLAGEADLTTYRLRAEAEKNGQTWSSGLSVVYYDVNYPEIVNFSMRQTNGRLVSFAPGEDPGKFPYVYTPGNPFVLTAVFNKPNRVKDVKFYFGDQIVEASRQQDGTYQSFIYQQKPGRIGIDYTPIEQAESIGSFVKSEAEQRSALPSRFQQVKEETVEISPREDNGNRQTATYKAVIPTSSGDADFNMNVSLERQLYTPTQQDLIKAAETGVPFYGTQISHSFRNGKLSIELLTYIPEQAFSEAGLLNGKKVSTGMVNGASVSGAVSVVATRVGLAFASKAGENTWKTIDAAYSLADGLGVNETLEEMGKLLDQVSGNCSPASTKKYADQLDKLHTKLIVNESMKAAIMLGGAVMGPATFGIGTVAMFLVSNGIGKVLDGEAAGEFQRIKDGFASDPQCEPEDEERKPRREPKQRLADPVWIYDPSGYVYEVDESNRIGDVSATAIHWIEEENRWKVWDADWYGQQNPLQTTPDGRYGWDVPEGKWKVLYEKIGYLPAQSWEMTVLPPHFDVNVGLISYLPPEVKQVTPGPGGSYVDITFNRHVLESYANDLTIAVLNPDDGRPIDGTVSLLNPVVYLGQRVARTVRFTPETALEVGRSYEALINAAVQSYNHVGMLKDYRTEVRITALDEAAPAEVTELRADSDSRRILVSWRDPEDADLDRLEIVAVRANGLAAAQNLAPVVVAKGVQYALLEGLEENTSYRIDVSAIDGEGNAARKTINATTGASQSIGADITPPTMPSAIQAIAALEAGGIQVSWQDPPDADFASVRLSWRKSGQLAEVGNATVRKGVLSHRISDLERGSSYEIFVSAIDLSGNESYAEKVESIAGGGSVQPGGGGNGGPGTKPGPVKQPDNPAYHSIETAQLGTEAAQYDLFKGELRLMLSSGSLLKATELSAARLSEAGIREAKPAEGSGLSLVGQAYFLKIGEGQSLLKPGALTIRYDSNLLNGADPRKLGIYRLEPDQSRVWTYVGGISDKGSGMTAVFKETGTYAVMLANYTFEDTADHWARVDIEVLAAKHLAEGTGENRFEPNRPVTRAEFAKLAIALLQRMNPAAEFSTQSGEKYSFADVNSKAWYAVWVEEAASLGLINGSGGKFRPADAITREEAAVILARLLGLHKNNESAASVPDGIKERFIDSDEVAGWARQAIGKLIPLGILRGSGGKLYPKGTTTRSEAAVLILRLLEGKVKNE</sequence>
<feature type="domain" description="Fibronectin type-III" evidence="3">
    <location>
        <begin position="2197"/>
        <end position="2292"/>
    </location>
</feature>
<protein>
    <recommendedName>
        <fullName evidence="7">Fibronectin type-III domain-containing protein</fullName>
    </recommendedName>
</protein>
<dbReference type="InterPro" id="IPR013783">
    <property type="entry name" value="Ig-like_fold"/>
</dbReference>
<dbReference type="PANTHER" id="PTHR43308">
    <property type="entry name" value="OUTER MEMBRANE PROTEIN ALPHA-RELATED"/>
    <property type="match status" value="1"/>
</dbReference>
<dbReference type="InterPro" id="IPR003961">
    <property type="entry name" value="FN3_dom"/>
</dbReference>
<dbReference type="SUPFAM" id="SSF49464">
    <property type="entry name" value="Carboxypeptidase regulatory domain-like"/>
    <property type="match status" value="1"/>
</dbReference>
<dbReference type="InterPro" id="IPR036116">
    <property type="entry name" value="FN3_sf"/>
</dbReference>
<dbReference type="Gene3D" id="2.60.40.10">
    <property type="entry name" value="Immunoglobulins"/>
    <property type="match status" value="3"/>
</dbReference>
<dbReference type="Pfam" id="PF07676">
    <property type="entry name" value="PD40"/>
    <property type="match status" value="1"/>
</dbReference>
<gene>
    <name evidence="5" type="ORF">HH215_32410</name>
</gene>
<evidence type="ECO:0000256" key="2">
    <source>
        <dbReference type="SAM" id="SignalP"/>
    </source>
</evidence>
<feature type="domain" description="Fibronectin type-III" evidence="3">
    <location>
        <begin position="2304"/>
        <end position="2396"/>
    </location>
</feature>
<feature type="signal peptide" evidence="2">
    <location>
        <begin position="1"/>
        <end position="25"/>
    </location>
</feature>
<dbReference type="InterPro" id="IPR001119">
    <property type="entry name" value="SLH_dom"/>
</dbReference>
<accession>A0A7Z2VQR1</accession>
<evidence type="ECO:0008006" key="7">
    <source>
        <dbReference type="Google" id="ProtNLM"/>
    </source>
</evidence>
<feature type="region of interest" description="Disordered" evidence="1">
    <location>
        <begin position="431"/>
        <end position="451"/>
    </location>
</feature>
<dbReference type="Gene3D" id="2.120.10.30">
    <property type="entry name" value="TolB, C-terminal domain"/>
    <property type="match status" value="1"/>
</dbReference>
<dbReference type="KEGG" id="cheb:HH215_32410"/>
<feature type="domain" description="SLH" evidence="4">
    <location>
        <begin position="2629"/>
        <end position="2691"/>
    </location>
</feature>
<dbReference type="RefSeq" id="WP_169283663.1">
    <property type="nucleotide sequence ID" value="NZ_CP051680.1"/>
</dbReference>
<name>A0A7Z2VQR1_9BACL</name>
<reference evidence="5 6" key="1">
    <citation type="submission" date="2020-04" db="EMBL/GenBank/DDBJ databases">
        <title>Genome sequencing of novel species.</title>
        <authorList>
            <person name="Heo J."/>
            <person name="Kim S.-J."/>
            <person name="Kim J.-S."/>
            <person name="Hong S.-B."/>
            <person name="Kwon S.-W."/>
        </authorList>
    </citation>
    <scope>NUCLEOTIDE SEQUENCE [LARGE SCALE GENOMIC DNA]</scope>
    <source>
        <strain evidence="5 6">MFER-1</strain>
    </source>
</reference>
<feature type="domain" description="SLH" evidence="4">
    <location>
        <begin position="2698"/>
        <end position="2757"/>
    </location>
</feature>
<feature type="domain" description="SLH" evidence="4">
    <location>
        <begin position="2561"/>
        <end position="2624"/>
    </location>
</feature>
<feature type="compositionally biased region" description="Gly residues" evidence="1">
    <location>
        <begin position="2393"/>
        <end position="2410"/>
    </location>
</feature>
<feature type="region of interest" description="Disordered" evidence="1">
    <location>
        <begin position="1955"/>
        <end position="1979"/>
    </location>
</feature>
<dbReference type="SUPFAM" id="SSF49265">
    <property type="entry name" value="Fibronectin type III"/>
    <property type="match status" value="2"/>
</dbReference>
<dbReference type="EMBL" id="CP051680">
    <property type="protein sequence ID" value="QJD87419.1"/>
    <property type="molecule type" value="Genomic_DNA"/>
</dbReference>
<keyword evidence="6" id="KW-1185">Reference proteome</keyword>
<dbReference type="InterPro" id="IPR011659">
    <property type="entry name" value="WD40"/>
</dbReference>
<dbReference type="SMART" id="SM00060">
    <property type="entry name" value="FN3"/>
    <property type="match status" value="3"/>
</dbReference>